<evidence type="ECO:0000256" key="1">
    <source>
        <dbReference type="ARBA" id="ARBA00022723"/>
    </source>
</evidence>
<dbReference type="PANTHER" id="PTHR11474:SF126">
    <property type="entry name" value="TYROSINASE-LIKE PROTEIN TYR-1-RELATED"/>
    <property type="match status" value="1"/>
</dbReference>
<dbReference type="GO" id="GO:0046872">
    <property type="term" value="F:metal ion binding"/>
    <property type="evidence" value="ECO:0007669"/>
    <property type="project" value="UniProtKB-KW"/>
</dbReference>
<dbReference type="Proteomes" id="UP000233524">
    <property type="component" value="Unassembled WGS sequence"/>
</dbReference>
<accession>A0A2N3NIW2</accession>
<sequence length="244" mass="26724">MAAFRKSHPGSEHPWNAYWDETNEAGQFGESPIFDPGLGFGSVGREPGSCLADGPFANLTSPIGPGFSLEDHCVSRKLNETAGLMAAQGEVDKCMAFDTYDDMWFCVYSKPHRGGHGGVGGTMRDALTSPADPIFYVHHSWVDKLWCDWQKSDPETRLYAISGPNYQSPEVGFPEYPGGMDEEDATIFGSPGEEIRRLQQLGKNGDPGNETTLEHILTTLGVIPDATINDVMDTRGGYLCYEYV</sequence>
<dbReference type="SUPFAM" id="SSF48056">
    <property type="entry name" value="Di-copper centre-containing domain"/>
    <property type="match status" value="1"/>
</dbReference>
<dbReference type="STRING" id="41688.A0A2N3NIW2"/>
<proteinExistence type="predicted"/>
<dbReference type="InterPro" id="IPR002227">
    <property type="entry name" value="Tyrosinase_Cu-bd"/>
</dbReference>
<dbReference type="Gene3D" id="1.10.1280.10">
    <property type="entry name" value="Di-copper center containing domain from catechol oxidase"/>
    <property type="match status" value="1"/>
</dbReference>
<comment type="caution">
    <text evidence="4">The sequence shown here is derived from an EMBL/GenBank/DDBJ whole genome shotgun (WGS) entry which is preliminary data.</text>
</comment>
<feature type="domain" description="Tyrosinase copper-binding" evidence="3">
    <location>
        <begin position="132"/>
        <end position="143"/>
    </location>
</feature>
<dbReference type="InParanoid" id="A0A2N3NIW2"/>
<dbReference type="PROSITE" id="PS00498">
    <property type="entry name" value="TYROSINASE_2"/>
    <property type="match status" value="1"/>
</dbReference>
<keyword evidence="2" id="KW-0186">Copper</keyword>
<name>A0A2N3NIW2_9PEZI</name>
<dbReference type="InterPro" id="IPR008922">
    <property type="entry name" value="Di-copper_centre_dom_sf"/>
</dbReference>
<keyword evidence="1" id="KW-0479">Metal-binding</keyword>
<reference evidence="4 5" key="1">
    <citation type="journal article" date="2017" name="G3 (Bethesda)">
        <title>First Draft Genome Sequence of the Pathogenic Fungus Lomentospora prolificans (Formerly Scedosporium prolificans).</title>
        <authorList>
            <person name="Luo R."/>
            <person name="Zimin A."/>
            <person name="Workman R."/>
            <person name="Fan Y."/>
            <person name="Pertea G."/>
            <person name="Grossman N."/>
            <person name="Wear M.P."/>
            <person name="Jia B."/>
            <person name="Miller H."/>
            <person name="Casadevall A."/>
            <person name="Timp W."/>
            <person name="Zhang S.X."/>
            <person name="Salzberg S.L."/>
        </authorList>
    </citation>
    <scope>NUCLEOTIDE SEQUENCE [LARGE SCALE GENOMIC DNA]</scope>
    <source>
        <strain evidence="4 5">JHH-5317</strain>
    </source>
</reference>
<dbReference type="AlphaFoldDB" id="A0A2N3NIW2"/>
<evidence type="ECO:0000256" key="2">
    <source>
        <dbReference type="ARBA" id="ARBA00023008"/>
    </source>
</evidence>
<dbReference type="PANTHER" id="PTHR11474">
    <property type="entry name" value="TYROSINASE FAMILY MEMBER"/>
    <property type="match status" value="1"/>
</dbReference>
<evidence type="ECO:0000313" key="4">
    <source>
        <dbReference type="EMBL" id="PKS12370.1"/>
    </source>
</evidence>
<evidence type="ECO:0000313" key="5">
    <source>
        <dbReference type="Proteomes" id="UP000233524"/>
    </source>
</evidence>
<dbReference type="VEuPathDB" id="FungiDB:jhhlp_001670"/>
<dbReference type="OrthoDB" id="6132182at2759"/>
<dbReference type="GO" id="GO:0016491">
    <property type="term" value="F:oxidoreductase activity"/>
    <property type="evidence" value="ECO:0007669"/>
    <property type="project" value="InterPro"/>
</dbReference>
<evidence type="ECO:0000259" key="3">
    <source>
        <dbReference type="PROSITE" id="PS00498"/>
    </source>
</evidence>
<dbReference type="InterPro" id="IPR050316">
    <property type="entry name" value="Tyrosinase/Hemocyanin"/>
</dbReference>
<organism evidence="4 5">
    <name type="scientific">Lomentospora prolificans</name>
    <dbReference type="NCBI Taxonomy" id="41688"/>
    <lineage>
        <taxon>Eukaryota</taxon>
        <taxon>Fungi</taxon>
        <taxon>Dikarya</taxon>
        <taxon>Ascomycota</taxon>
        <taxon>Pezizomycotina</taxon>
        <taxon>Sordariomycetes</taxon>
        <taxon>Hypocreomycetidae</taxon>
        <taxon>Microascales</taxon>
        <taxon>Microascaceae</taxon>
        <taxon>Lomentospora</taxon>
    </lineage>
</organism>
<keyword evidence="5" id="KW-1185">Reference proteome</keyword>
<protein>
    <recommendedName>
        <fullName evidence="3">Tyrosinase copper-binding domain-containing protein</fullName>
    </recommendedName>
</protein>
<gene>
    <name evidence="4" type="ORF">jhhlp_001670</name>
</gene>
<dbReference type="EMBL" id="NLAX01000004">
    <property type="protein sequence ID" value="PKS12370.1"/>
    <property type="molecule type" value="Genomic_DNA"/>
</dbReference>
<dbReference type="Pfam" id="PF00264">
    <property type="entry name" value="Tyrosinase"/>
    <property type="match status" value="1"/>
</dbReference>